<comment type="caution">
    <text evidence="1">The sequence shown here is derived from an EMBL/GenBank/DDBJ whole genome shotgun (WGS) entry which is preliminary data.</text>
</comment>
<accession>A0A9D1RC22</accession>
<organism evidence="1 2">
    <name type="scientific">Candidatus Dorea gallistercoris</name>
    <dbReference type="NCBI Taxonomy" id="2838542"/>
    <lineage>
        <taxon>Bacteria</taxon>
        <taxon>Bacillati</taxon>
        <taxon>Bacillota</taxon>
        <taxon>Clostridia</taxon>
        <taxon>Lachnospirales</taxon>
        <taxon>Lachnospiraceae</taxon>
        <taxon>Dorea</taxon>
    </lineage>
</organism>
<reference evidence="1" key="2">
    <citation type="submission" date="2021-04" db="EMBL/GenBank/DDBJ databases">
        <authorList>
            <person name="Gilroy R."/>
        </authorList>
    </citation>
    <scope>NUCLEOTIDE SEQUENCE</scope>
    <source>
        <strain evidence="1">ChiSxjej1B13-11762</strain>
    </source>
</reference>
<dbReference type="EMBL" id="DXGF01000192">
    <property type="protein sequence ID" value="HIW84834.1"/>
    <property type="molecule type" value="Genomic_DNA"/>
</dbReference>
<name>A0A9D1RC22_9FIRM</name>
<protein>
    <submittedName>
        <fullName evidence="1">Uncharacterized protein</fullName>
    </submittedName>
</protein>
<evidence type="ECO:0000313" key="2">
    <source>
        <dbReference type="Proteomes" id="UP000824263"/>
    </source>
</evidence>
<sequence>MTESQKSRNELEEMLIRLLQKEYSLCGEIEDLTKELAEAMDRDDQVSIGMVLKMRGQTMAEVDKAVRERRLVLNAAGEGKERLQKLTTGQEVPDMTETEKRILRLFESRRLILERTAGLDRKISKRLAGEKSFYSK</sequence>
<reference evidence="1" key="1">
    <citation type="journal article" date="2021" name="PeerJ">
        <title>Extensive microbial diversity within the chicken gut microbiome revealed by metagenomics and culture.</title>
        <authorList>
            <person name="Gilroy R."/>
            <person name="Ravi A."/>
            <person name="Getino M."/>
            <person name="Pursley I."/>
            <person name="Horton D.L."/>
            <person name="Alikhan N.F."/>
            <person name="Baker D."/>
            <person name="Gharbi K."/>
            <person name="Hall N."/>
            <person name="Watson M."/>
            <person name="Adriaenssens E.M."/>
            <person name="Foster-Nyarko E."/>
            <person name="Jarju S."/>
            <person name="Secka A."/>
            <person name="Antonio M."/>
            <person name="Oren A."/>
            <person name="Chaudhuri R.R."/>
            <person name="La Ragione R."/>
            <person name="Hildebrand F."/>
            <person name="Pallen M.J."/>
        </authorList>
    </citation>
    <scope>NUCLEOTIDE SEQUENCE</scope>
    <source>
        <strain evidence="1">ChiSxjej1B13-11762</strain>
    </source>
</reference>
<dbReference type="Proteomes" id="UP000824263">
    <property type="component" value="Unassembled WGS sequence"/>
</dbReference>
<proteinExistence type="predicted"/>
<gene>
    <name evidence="1" type="ORF">H9873_11035</name>
</gene>
<evidence type="ECO:0000313" key="1">
    <source>
        <dbReference type="EMBL" id="HIW84834.1"/>
    </source>
</evidence>
<dbReference type="AlphaFoldDB" id="A0A9D1RC22"/>